<accession>A0A6J4MSE4</accession>
<dbReference type="InterPro" id="IPR039569">
    <property type="entry name" value="FAS1-like_DH_region"/>
</dbReference>
<reference evidence="2" key="1">
    <citation type="submission" date="2020-02" db="EMBL/GenBank/DDBJ databases">
        <authorList>
            <person name="Meier V. D."/>
        </authorList>
    </citation>
    <scope>NUCLEOTIDE SEQUENCE</scope>
    <source>
        <strain evidence="2">AVDCRST_MAG21</strain>
    </source>
</reference>
<dbReference type="EMBL" id="CADCUL010000049">
    <property type="protein sequence ID" value="CAA9367532.1"/>
    <property type="molecule type" value="Genomic_DNA"/>
</dbReference>
<evidence type="ECO:0000259" key="1">
    <source>
        <dbReference type="Pfam" id="PF13452"/>
    </source>
</evidence>
<dbReference type="InterPro" id="IPR029069">
    <property type="entry name" value="HotDog_dom_sf"/>
</dbReference>
<name>A0A6J4MSE4_9ACTN</name>
<organism evidence="2">
    <name type="scientific">uncultured Nocardioidaceae bacterium</name>
    <dbReference type="NCBI Taxonomy" id="253824"/>
    <lineage>
        <taxon>Bacteria</taxon>
        <taxon>Bacillati</taxon>
        <taxon>Actinomycetota</taxon>
        <taxon>Actinomycetes</taxon>
        <taxon>Propionibacteriales</taxon>
        <taxon>Nocardioidaceae</taxon>
        <taxon>environmental samples</taxon>
    </lineage>
</organism>
<dbReference type="SUPFAM" id="SSF54637">
    <property type="entry name" value="Thioesterase/thiol ester dehydrase-isomerase"/>
    <property type="match status" value="1"/>
</dbReference>
<gene>
    <name evidence="2" type="ORF">AVDCRST_MAG21-301</name>
</gene>
<dbReference type="PIRSF" id="PIRSF018072">
    <property type="entry name" value="UCP018072"/>
    <property type="match status" value="1"/>
</dbReference>
<protein>
    <recommendedName>
        <fullName evidence="1">FAS1-like dehydratase domain-containing protein</fullName>
    </recommendedName>
</protein>
<dbReference type="AlphaFoldDB" id="A0A6J4MSE4"/>
<dbReference type="InterPro" id="IPR016709">
    <property type="entry name" value="HadA-like"/>
</dbReference>
<evidence type="ECO:0000313" key="2">
    <source>
        <dbReference type="EMBL" id="CAA9367532.1"/>
    </source>
</evidence>
<dbReference type="Gene3D" id="3.10.129.10">
    <property type="entry name" value="Hotdog Thioesterase"/>
    <property type="match status" value="1"/>
</dbReference>
<sequence>MALDPTLAGRTFAPTMAYTVSREKLAEFTTAIGAEPIVEDGTEIAPLTFPIVVAFQAMTALMSDPEVGIELHRVVHGDQRFEQTRPARVGDRLSATLTVDSLRTVAGMDMVATRTEVTTVDGDHVATAYATLVHRGGGQ</sequence>
<dbReference type="CDD" id="cd03441">
    <property type="entry name" value="R_hydratase_like"/>
    <property type="match status" value="1"/>
</dbReference>
<feature type="domain" description="FAS1-like dehydratase" evidence="1">
    <location>
        <begin position="8"/>
        <end position="127"/>
    </location>
</feature>
<proteinExistence type="predicted"/>
<dbReference type="Pfam" id="PF13452">
    <property type="entry name" value="FAS1_DH_region"/>
    <property type="match status" value="1"/>
</dbReference>